<dbReference type="EMBL" id="AFOY02000030">
    <property type="protein sequence ID" value="EXF90956.1"/>
    <property type="molecule type" value="Genomic_DNA"/>
</dbReference>
<comment type="caution">
    <text evidence="2">The sequence shown here is derived from an EMBL/GenBank/DDBJ whole genome shotgun (WGS) entry which is preliminary data.</text>
</comment>
<organism evidence="2 3">
    <name type="scientific">Pseudomonas fluorescens HK44</name>
    <dbReference type="NCBI Taxonomy" id="1042209"/>
    <lineage>
        <taxon>Bacteria</taxon>
        <taxon>Pseudomonadati</taxon>
        <taxon>Pseudomonadota</taxon>
        <taxon>Gammaproteobacteria</taxon>
        <taxon>Pseudomonadales</taxon>
        <taxon>Pseudomonadaceae</taxon>
        <taxon>Pseudomonas</taxon>
    </lineage>
</organism>
<feature type="compositionally biased region" description="Polar residues" evidence="1">
    <location>
        <begin position="56"/>
        <end position="67"/>
    </location>
</feature>
<dbReference type="Proteomes" id="UP000022611">
    <property type="component" value="Unassembled WGS sequence"/>
</dbReference>
<reference evidence="2 3" key="1">
    <citation type="journal article" date="2011" name="J. Bacteriol.">
        <title>Draft genome sequence of the polycyclic aromatic hydrocarbon-degrading, genetically engineered bioluminescent bioreporter Pseudomonas fluorescens HK44.</title>
        <authorList>
            <person name="Chauhan A."/>
            <person name="Layton A.C."/>
            <person name="Williams D.E."/>
            <person name="Smartt A.E."/>
            <person name="Ripp S."/>
            <person name="Karpinets T.V."/>
            <person name="Brown S.D."/>
            <person name="Sayler G.S."/>
        </authorList>
    </citation>
    <scope>NUCLEOTIDE SEQUENCE [LARGE SCALE GENOMIC DNA]</scope>
    <source>
        <strain evidence="2 3">HK44</strain>
        <plasmid evidence="2">unnamed2</plasmid>
    </source>
</reference>
<evidence type="ECO:0000313" key="3">
    <source>
        <dbReference type="Proteomes" id="UP000022611"/>
    </source>
</evidence>
<protein>
    <submittedName>
        <fullName evidence="2">Uncharacterized protein</fullName>
    </submittedName>
</protein>
<evidence type="ECO:0000256" key="1">
    <source>
        <dbReference type="SAM" id="MobiDB-lite"/>
    </source>
</evidence>
<name>A0A010RDH8_PSEFL</name>
<keyword evidence="2" id="KW-0614">Plasmid</keyword>
<evidence type="ECO:0000313" key="2">
    <source>
        <dbReference type="EMBL" id="EXF90956.1"/>
    </source>
</evidence>
<dbReference type="AlphaFoldDB" id="A0A010RDH8"/>
<dbReference type="HOGENOM" id="CLU_2809153_0_0_6"/>
<feature type="region of interest" description="Disordered" evidence="1">
    <location>
        <begin position="36"/>
        <end position="67"/>
    </location>
</feature>
<geneLocation type="plasmid" evidence="2">
    <name>unnamed2</name>
</geneLocation>
<proteinExistence type="predicted"/>
<dbReference type="PATRIC" id="fig|1042209.11.peg.212"/>
<gene>
    <name evidence="2" type="ORF">HK44_029745</name>
</gene>
<sequence>MAHVGTAQPWDLVLAELQALRKEVQELRATVLLIEHKPAPQPETKPSGAEKPQEPATWSSLFSALDG</sequence>
<accession>A0A010RDH8</accession>